<evidence type="ECO:0000256" key="6">
    <source>
        <dbReference type="ARBA" id="ARBA00023139"/>
    </source>
</evidence>
<dbReference type="GO" id="GO:0007188">
    <property type="term" value="P:adenylate cyclase-modulating G protein-coupled receptor signaling pathway"/>
    <property type="evidence" value="ECO:0007669"/>
    <property type="project" value="TreeGrafter"/>
</dbReference>
<dbReference type="GO" id="GO:0031752">
    <property type="term" value="F:D5 dopamine receptor binding"/>
    <property type="evidence" value="ECO:0007669"/>
    <property type="project" value="TreeGrafter"/>
</dbReference>
<dbReference type="FunFam" id="3.40.50.300:FF:000692">
    <property type="entry name" value="Guanine nucleotide-binding protein subunit alpha"/>
    <property type="match status" value="1"/>
</dbReference>
<dbReference type="InterPro" id="IPR001019">
    <property type="entry name" value="Gprotein_alpha_su"/>
</dbReference>
<comment type="subunit">
    <text evidence="1">G proteins are composed of 3 units; alpha, beta and gamma. The alpha chain contains the guanine nucleotide binding site.</text>
</comment>
<dbReference type="SUPFAM" id="SSF52540">
    <property type="entry name" value="P-loop containing nucleoside triphosphate hydrolases"/>
    <property type="match status" value="1"/>
</dbReference>
<evidence type="ECO:0000313" key="11">
    <source>
        <dbReference type="Proteomes" id="UP001196413"/>
    </source>
</evidence>
<dbReference type="EMBL" id="JAHQIW010007064">
    <property type="protein sequence ID" value="KAJ1371911.1"/>
    <property type="molecule type" value="Genomic_DNA"/>
</dbReference>
<dbReference type="PANTHER" id="PTHR10218:SF360">
    <property type="entry name" value="GUANINE NUCLEOTIDE-BINDING PROTEIN SUBUNIT ALPHA HOMOLOG"/>
    <property type="match status" value="1"/>
</dbReference>
<dbReference type="Gene3D" id="3.40.50.300">
    <property type="entry name" value="P-loop containing nucleotide triphosphate hydrolases"/>
    <property type="match status" value="2"/>
</dbReference>
<dbReference type="Proteomes" id="UP001196413">
    <property type="component" value="Unassembled WGS sequence"/>
</dbReference>
<evidence type="ECO:0000256" key="5">
    <source>
        <dbReference type="ARBA" id="ARBA00023134"/>
    </source>
</evidence>
<evidence type="ECO:0000256" key="2">
    <source>
        <dbReference type="ARBA" id="ARBA00022707"/>
    </source>
</evidence>
<evidence type="ECO:0000256" key="8">
    <source>
        <dbReference type="ARBA" id="ARBA00023288"/>
    </source>
</evidence>
<dbReference type="InterPro" id="IPR027417">
    <property type="entry name" value="P-loop_NTPase"/>
</dbReference>
<evidence type="ECO:0000313" key="10">
    <source>
        <dbReference type="EMBL" id="KAJ1371911.1"/>
    </source>
</evidence>
<dbReference type="SMART" id="SM00275">
    <property type="entry name" value="G_alpha"/>
    <property type="match status" value="1"/>
</dbReference>
<organism evidence="10 11">
    <name type="scientific">Parelaphostrongylus tenuis</name>
    <name type="common">Meningeal worm</name>
    <dbReference type="NCBI Taxonomy" id="148309"/>
    <lineage>
        <taxon>Eukaryota</taxon>
        <taxon>Metazoa</taxon>
        <taxon>Ecdysozoa</taxon>
        <taxon>Nematoda</taxon>
        <taxon>Chromadorea</taxon>
        <taxon>Rhabditida</taxon>
        <taxon>Rhabditina</taxon>
        <taxon>Rhabditomorpha</taxon>
        <taxon>Strongyloidea</taxon>
        <taxon>Metastrongylidae</taxon>
        <taxon>Parelaphostrongylus</taxon>
    </lineage>
</organism>
<evidence type="ECO:0000256" key="1">
    <source>
        <dbReference type="ARBA" id="ARBA00011356"/>
    </source>
</evidence>
<reference evidence="10" key="1">
    <citation type="submission" date="2021-06" db="EMBL/GenBank/DDBJ databases">
        <title>Parelaphostrongylus tenuis whole genome reference sequence.</title>
        <authorList>
            <person name="Garwood T.J."/>
            <person name="Larsen P.A."/>
            <person name="Fountain-Jones N.M."/>
            <person name="Garbe J.R."/>
            <person name="Macchietto M.G."/>
            <person name="Kania S.A."/>
            <person name="Gerhold R.W."/>
            <person name="Richards J.E."/>
            <person name="Wolf T.M."/>
        </authorList>
    </citation>
    <scope>NUCLEOTIDE SEQUENCE</scope>
    <source>
        <strain evidence="10">MNPRO001-30</strain>
        <tissue evidence="10">Meninges</tissue>
    </source>
</reference>
<keyword evidence="11" id="KW-1185">Reference proteome</keyword>
<dbReference type="GO" id="GO:0003924">
    <property type="term" value="F:GTPase activity"/>
    <property type="evidence" value="ECO:0007669"/>
    <property type="project" value="InterPro"/>
</dbReference>
<proteinExistence type="predicted"/>
<keyword evidence="3" id="KW-0479">Metal-binding</keyword>
<dbReference type="AlphaFoldDB" id="A0AAD5R9E6"/>
<dbReference type="Pfam" id="PF00503">
    <property type="entry name" value="G-alpha"/>
    <property type="match status" value="1"/>
</dbReference>
<evidence type="ECO:0000256" key="7">
    <source>
        <dbReference type="ARBA" id="ARBA00023224"/>
    </source>
</evidence>
<evidence type="ECO:0000256" key="4">
    <source>
        <dbReference type="ARBA" id="ARBA00022741"/>
    </source>
</evidence>
<keyword evidence="4 9" id="KW-0547">Nucleotide-binding</keyword>
<evidence type="ECO:0000256" key="3">
    <source>
        <dbReference type="ARBA" id="ARBA00022723"/>
    </source>
</evidence>
<dbReference type="GO" id="GO:0031683">
    <property type="term" value="F:G-protein beta/gamma-subunit complex binding"/>
    <property type="evidence" value="ECO:0007669"/>
    <property type="project" value="InterPro"/>
</dbReference>
<sequence>MSKQEQLKVLSTTKEKFSDGSALPQPLNQATFDSNELLEIFKLCHVSFLKKIKIGWRFSMRALYSESGKSTFNKQMNIIHGAGEFTADEVRAYRQQIYQNVISAMRVLLYARAKSNIPWENPERSNNVSKMMKFIDVGGQRSQRQKWLQCFTDITSRLFMVASNEYDQVILEDRRTNTVVGSRSVFETIVSNRAFSNVSIIQFMSKSDLLEGD</sequence>
<accession>A0AAD5R9E6</accession>
<keyword evidence="2" id="KW-0519">Myristate</keyword>
<dbReference type="GO" id="GO:0046872">
    <property type="term" value="F:metal ion binding"/>
    <property type="evidence" value="ECO:0007669"/>
    <property type="project" value="UniProtKB-KW"/>
</dbReference>
<comment type="caution">
    <text evidence="10">The sequence shown here is derived from an EMBL/GenBank/DDBJ whole genome shotgun (WGS) entry which is preliminary data.</text>
</comment>
<gene>
    <name evidence="10" type="ORF">KIN20_033949</name>
</gene>
<dbReference type="GO" id="GO:0031526">
    <property type="term" value="C:brush border membrane"/>
    <property type="evidence" value="ECO:0007669"/>
    <property type="project" value="TreeGrafter"/>
</dbReference>
<keyword evidence="6" id="KW-0564">Palmitate</keyword>
<dbReference type="GO" id="GO:0005737">
    <property type="term" value="C:cytoplasm"/>
    <property type="evidence" value="ECO:0007669"/>
    <property type="project" value="TreeGrafter"/>
</dbReference>
<dbReference type="GO" id="GO:0007266">
    <property type="term" value="P:Rho protein signal transduction"/>
    <property type="evidence" value="ECO:0007669"/>
    <property type="project" value="TreeGrafter"/>
</dbReference>
<keyword evidence="7" id="KW-0807">Transducer</keyword>
<feature type="binding site" evidence="9">
    <location>
        <begin position="136"/>
        <end position="140"/>
    </location>
    <ligand>
        <name>GTP</name>
        <dbReference type="ChEBI" id="CHEBI:37565"/>
    </ligand>
</feature>
<dbReference type="GO" id="GO:0005834">
    <property type="term" value="C:heterotrimeric G-protein complex"/>
    <property type="evidence" value="ECO:0007669"/>
    <property type="project" value="TreeGrafter"/>
</dbReference>
<protein>
    <submittedName>
        <fullName evidence="10">Uncharacterized protein</fullName>
    </submittedName>
</protein>
<dbReference type="GO" id="GO:0005525">
    <property type="term" value="F:GTP binding"/>
    <property type="evidence" value="ECO:0007669"/>
    <property type="project" value="UniProtKB-KW"/>
</dbReference>
<keyword evidence="5 9" id="KW-0342">GTP-binding</keyword>
<dbReference type="InterPro" id="IPR011025">
    <property type="entry name" value="GproteinA_insert"/>
</dbReference>
<dbReference type="PANTHER" id="PTHR10218">
    <property type="entry name" value="GTP-BINDING PROTEIN ALPHA SUBUNIT"/>
    <property type="match status" value="1"/>
</dbReference>
<evidence type="ECO:0000256" key="9">
    <source>
        <dbReference type="PIRSR" id="PIRSR601019-1"/>
    </source>
</evidence>
<name>A0AAD5R9E6_PARTN</name>
<keyword evidence="8" id="KW-0449">Lipoprotein</keyword>
<dbReference type="PROSITE" id="PS51882">
    <property type="entry name" value="G_ALPHA"/>
    <property type="match status" value="1"/>
</dbReference>
<dbReference type="Gene3D" id="1.10.400.10">
    <property type="entry name" value="GI Alpha 1, domain 2-like"/>
    <property type="match status" value="1"/>
</dbReference>